<dbReference type="AlphaFoldDB" id="A0AAC9BQX1"/>
<organism evidence="2 3">
    <name type="scientific">Pseudomonas koreensis</name>
    <dbReference type="NCBI Taxonomy" id="198620"/>
    <lineage>
        <taxon>Bacteria</taxon>
        <taxon>Pseudomonadati</taxon>
        <taxon>Pseudomonadota</taxon>
        <taxon>Gammaproteobacteria</taxon>
        <taxon>Pseudomonadales</taxon>
        <taxon>Pseudomonadaceae</taxon>
        <taxon>Pseudomonas</taxon>
    </lineage>
</organism>
<sequence>MDFQTLKGEVAFSGRQVDAPFAGIQYRFSTSGNFRTTQGQGGGLSQGLDEHGNDSEATWEGSH</sequence>
<protein>
    <submittedName>
        <fullName evidence="2">Uncharacterized protein</fullName>
    </submittedName>
</protein>
<accession>A0AAC9BQX1</accession>
<dbReference type="Proteomes" id="UP000078142">
    <property type="component" value="Chromosome"/>
</dbReference>
<reference evidence="2 3" key="1">
    <citation type="submission" date="2016-05" db="EMBL/GenBank/DDBJ databases">
        <authorList>
            <person name="Wang S."/>
            <person name="Zhu B."/>
        </authorList>
    </citation>
    <scope>NUCLEOTIDE SEQUENCE [LARGE SCALE GENOMIC DNA]</scope>
    <source>
        <strain evidence="2 3">CRS05-R5</strain>
    </source>
</reference>
<evidence type="ECO:0000256" key="1">
    <source>
        <dbReference type="SAM" id="MobiDB-lite"/>
    </source>
</evidence>
<dbReference type="EMBL" id="CP015852">
    <property type="protein sequence ID" value="ANH97191.1"/>
    <property type="molecule type" value="Genomic_DNA"/>
</dbReference>
<gene>
    <name evidence="2" type="ORF">A8L59_07195</name>
</gene>
<name>A0AAC9BQX1_9PSED</name>
<proteinExistence type="predicted"/>
<evidence type="ECO:0000313" key="2">
    <source>
        <dbReference type="EMBL" id="ANH97191.1"/>
    </source>
</evidence>
<feature type="region of interest" description="Disordered" evidence="1">
    <location>
        <begin position="33"/>
        <end position="63"/>
    </location>
</feature>
<evidence type="ECO:0000313" key="3">
    <source>
        <dbReference type="Proteomes" id="UP000078142"/>
    </source>
</evidence>